<evidence type="ECO:0000256" key="7">
    <source>
        <dbReference type="ARBA" id="ARBA00023033"/>
    </source>
</evidence>
<dbReference type="PANTHER" id="PTHR24279">
    <property type="entry name" value="CYTOCHROME P450"/>
    <property type="match status" value="1"/>
</dbReference>
<dbReference type="SUPFAM" id="SSF48264">
    <property type="entry name" value="Cytochrome P450"/>
    <property type="match status" value="1"/>
</dbReference>
<evidence type="ECO:0000256" key="1">
    <source>
        <dbReference type="ARBA" id="ARBA00001971"/>
    </source>
</evidence>
<reference evidence="11" key="2">
    <citation type="submission" date="2023-05" db="EMBL/GenBank/DDBJ databases">
        <authorList>
            <person name="Fouks B."/>
        </authorList>
    </citation>
    <scope>NUCLEOTIDE SEQUENCE</scope>
    <source>
        <strain evidence="11">Stay&amp;Tobe</strain>
        <tissue evidence="11">Testes</tissue>
    </source>
</reference>
<evidence type="ECO:0000256" key="5">
    <source>
        <dbReference type="ARBA" id="ARBA00023002"/>
    </source>
</evidence>
<keyword evidence="12" id="KW-1185">Reference proteome</keyword>
<proteinExistence type="inferred from homology"/>
<dbReference type="AlphaFoldDB" id="A0AAD8A835"/>
<dbReference type="InterPro" id="IPR017972">
    <property type="entry name" value="Cyt_P450_CS"/>
</dbReference>
<evidence type="ECO:0000256" key="8">
    <source>
        <dbReference type="PIRSR" id="PIRSR602401-1"/>
    </source>
</evidence>
<dbReference type="InterPro" id="IPR001128">
    <property type="entry name" value="Cyt_P450"/>
</dbReference>
<dbReference type="PROSITE" id="PS00086">
    <property type="entry name" value="CYTOCHROME_P450"/>
    <property type="match status" value="1"/>
</dbReference>
<name>A0AAD8A835_DIPPU</name>
<dbReference type="GO" id="GO:0005506">
    <property type="term" value="F:iron ion binding"/>
    <property type="evidence" value="ECO:0007669"/>
    <property type="project" value="InterPro"/>
</dbReference>
<feature type="binding site" description="axial binding residue" evidence="8">
    <location>
        <position position="480"/>
    </location>
    <ligand>
        <name>heme</name>
        <dbReference type="ChEBI" id="CHEBI:30413"/>
    </ligand>
    <ligandPart>
        <name>Fe</name>
        <dbReference type="ChEBI" id="CHEBI:18248"/>
    </ligandPart>
</feature>
<keyword evidence="5 9" id="KW-0560">Oxidoreductase</keyword>
<dbReference type="Pfam" id="PF00067">
    <property type="entry name" value="p450"/>
    <property type="match status" value="2"/>
</dbReference>
<keyword evidence="10" id="KW-0472">Membrane</keyword>
<keyword evidence="3 8" id="KW-0349">Heme</keyword>
<keyword evidence="10" id="KW-0812">Transmembrane</keyword>
<evidence type="ECO:0000256" key="10">
    <source>
        <dbReference type="SAM" id="Phobius"/>
    </source>
</evidence>
<protein>
    <recommendedName>
        <fullName evidence="13">Cytochrome P450</fullName>
    </recommendedName>
</protein>
<gene>
    <name evidence="11" type="ORF">L9F63_014317</name>
</gene>
<comment type="similarity">
    <text evidence="2 9">Belongs to the cytochrome P450 family.</text>
</comment>
<dbReference type="GO" id="GO:0004497">
    <property type="term" value="F:monooxygenase activity"/>
    <property type="evidence" value="ECO:0007669"/>
    <property type="project" value="UniProtKB-KW"/>
</dbReference>
<feature type="transmembrane region" description="Helical" evidence="10">
    <location>
        <begin position="411"/>
        <end position="434"/>
    </location>
</feature>
<evidence type="ECO:0000256" key="9">
    <source>
        <dbReference type="RuleBase" id="RU000461"/>
    </source>
</evidence>
<organism evidence="11 12">
    <name type="scientific">Diploptera punctata</name>
    <name type="common">Pacific beetle cockroach</name>
    <dbReference type="NCBI Taxonomy" id="6984"/>
    <lineage>
        <taxon>Eukaryota</taxon>
        <taxon>Metazoa</taxon>
        <taxon>Ecdysozoa</taxon>
        <taxon>Arthropoda</taxon>
        <taxon>Hexapoda</taxon>
        <taxon>Insecta</taxon>
        <taxon>Pterygota</taxon>
        <taxon>Neoptera</taxon>
        <taxon>Polyneoptera</taxon>
        <taxon>Dictyoptera</taxon>
        <taxon>Blattodea</taxon>
        <taxon>Blaberoidea</taxon>
        <taxon>Blaberidae</taxon>
        <taxon>Diplopterinae</taxon>
        <taxon>Diploptera</taxon>
    </lineage>
</organism>
<comment type="cofactor">
    <cofactor evidence="1 8">
        <name>heme</name>
        <dbReference type="ChEBI" id="CHEBI:30413"/>
    </cofactor>
</comment>
<keyword evidence="4 8" id="KW-0479">Metal-binding</keyword>
<dbReference type="CDD" id="cd11054">
    <property type="entry name" value="CYP24A1-like"/>
    <property type="match status" value="1"/>
</dbReference>
<keyword evidence="6 8" id="KW-0408">Iron</keyword>
<dbReference type="InterPro" id="IPR050479">
    <property type="entry name" value="CYP11_CYP27_families"/>
</dbReference>
<evidence type="ECO:0000256" key="3">
    <source>
        <dbReference type="ARBA" id="ARBA00022617"/>
    </source>
</evidence>
<evidence type="ECO:0000313" key="12">
    <source>
        <dbReference type="Proteomes" id="UP001233999"/>
    </source>
</evidence>
<evidence type="ECO:0000256" key="4">
    <source>
        <dbReference type="ARBA" id="ARBA00022723"/>
    </source>
</evidence>
<dbReference type="GO" id="GO:0020037">
    <property type="term" value="F:heme binding"/>
    <property type="evidence" value="ECO:0007669"/>
    <property type="project" value="InterPro"/>
</dbReference>
<evidence type="ECO:0000256" key="2">
    <source>
        <dbReference type="ARBA" id="ARBA00010617"/>
    </source>
</evidence>
<evidence type="ECO:0000256" key="6">
    <source>
        <dbReference type="ARBA" id="ARBA00023004"/>
    </source>
</evidence>
<evidence type="ECO:0008006" key="13">
    <source>
        <dbReference type="Google" id="ProtNLM"/>
    </source>
</evidence>
<dbReference type="EMBL" id="JASPKZ010003060">
    <property type="protein sequence ID" value="KAJ9594261.1"/>
    <property type="molecule type" value="Genomic_DNA"/>
</dbReference>
<dbReference type="GO" id="GO:0016705">
    <property type="term" value="F:oxidoreductase activity, acting on paired donors, with incorporation or reduction of molecular oxygen"/>
    <property type="evidence" value="ECO:0007669"/>
    <property type="project" value="InterPro"/>
</dbReference>
<sequence length="547" mass="62375">MFSDRPRVIFNSVSYCVQKCNISQKSFHEIPTPKGDWPLVGHAHLFGPNGPYNAERLSEAVLDLSKKLGAVFKLRLSGTDIIVTVDADDTRTLFRHEGRLPHRPPFPALLHYRQHKFGSIGIVPGNGEDWYKFRAAILPLLRKQIFQAYIDQQKKVAETFVDYIQTNLKENSEGIFTKSLNFVAISVTSPGERFSCLSTSSSKTETKDVMNASIDFMDGLYETLVGLPLWRLYRTQGYQKLETSHQVIHRIVGGRLQDFNARYKQQPEQISMLHPFLTSLFDNPTLEWKDVVMLGMEVFLGGIDATATTLAMTFHYLATNPEIQEQAYREATCDKSPLEMSFMRACIKETLRLSPTAGANSRFLANDANIGGYLIPAGVKSKTCPGEKTKYEVRYVFSIQSLNKITSQCHFLKMFILILYIYIYLIFQTLVSAFSSVSSLNEKYFTEPMKYCPQRWLRESSIAKGHAFASLPFGYGPRMCPGRRLAEQEMVLLLKQVLNKYQLESANSTTEPVGMVYRMNRIPDRPINIYFRERVAQLKESSIRAQQ</sequence>
<dbReference type="PANTHER" id="PTHR24279:SF120">
    <property type="entry name" value="CYTOCHROME P450"/>
    <property type="match status" value="1"/>
</dbReference>
<keyword evidence="10" id="KW-1133">Transmembrane helix</keyword>
<dbReference type="PRINTS" id="PR00463">
    <property type="entry name" value="EP450I"/>
</dbReference>
<dbReference type="Gene3D" id="1.10.630.10">
    <property type="entry name" value="Cytochrome P450"/>
    <property type="match status" value="1"/>
</dbReference>
<dbReference type="PRINTS" id="PR00385">
    <property type="entry name" value="P450"/>
</dbReference>
<reference evidence="11" key="1">
    <citation type="journal article" date="2023" name="IScience">
        <title>Live-bearing cockroach genome reveals convergent evolutionary mechanisms linked to viviparity in insects and beyond.</title>
        <authorList>
            <person name="Fouks B."/>
            <person name="Harrison M.C."/>
            <person name="Mikhailova A.A."/>
            <person name="Marchal E."/>
            <person name="English S."/>
            <person name="Carruthers M."/>
            <person name="Jennings E.C."/>
            <person name="Chiamaka E.L."/>
            <person name="Frigard R.A."/>
            <person name="Pippel M."/>
            <person name="Attardo G.M."/>
            <person name="Benoit J.B."/>
            <person name="Bornberg-Bauer E."/>
            <person name="Tobe S.S."/>
        </authorList>
    </citation>
    <scope>NUCLEOTIDE SEQUENCE</scope>
    <source>
        <strain evidence="11">Stay&amp;Tobe</strain>
    </source>
</reference>
<evidence type="ECO:0000313" key="11">
    <source>
        <dbReference type="EMBL" id="KAJ9594261.1"/>
    </source>
</evidence>
<dbReference type="Proteomes" id="UP001233999">
    <property type="component" value="Unassembled WGS sequence"/>
</dbReference>
<dbReference type="InterPro" id="IPR002401">
    <property type="entry name" value="Cyt_P450_E_grp-I"/>
</dbReference>
<accession>A0AAD8A835</accession>
<comment type="caution">
    <text evidence="11">The sequence shown here is derived from an EMBL/GenBank/DDBJ whole genome shotgun (WGS) entry which is preliminary data.</text>
</comment>
<dbReference type="InterPro" id="IPR036396">
    <property type="entry name" value="Cyt_P450_sf"/>
</dbReference>
<keyword evidence="7 9" id="KW-0503">Monooxygenase</keyword>